<dbReference type="PANTHER" id="PTHR30055">
    <property type="entry name" value="HTH-TYPE TRANSCRIPTIONAL REGULATOR RUTR"/>
    <property type="match status" value="1"/>
</dbReference>
<keyword evidence="8" id="KW-1185">Reference proteome</keyword>
<evidence type="ECO:0000313" key="8">
    <source>
        <dbReference type="Proteomes" id="UP000470876"/>
    </source>
</evidence>
<sequence length="208" mass="22475">MDATVPAPTADTNGPAPQGSAAEERLLAAARAAFADKGYYGTSTREIAAGAGMSPAAMYICFRSKQDILMRLSIDGHSAALEALRAGTSVAGTPTKRLRAAIYSFAYWHAEHHTTARIVQYQRHALTEENHAQIRRMRRETVQLMRDVIAEGVRVGEFAAEKIDASTLAVMSLCIDIVRWFPSRELSTPEAVASYYATLAGRMLGAAG</sequence>
<dbReference type="Proteomes" id="UP000468928">
    <property type="component" value="Unassembled WGS sequence"/>
</dbReference>
<evidence type="ECO:0000256" key="1">
    <source>
        <dbReference type="ARBA" id="ARBA00023125"/>
    </source>
</evidence>
<dbReference type="RefSeq" id="WP_163821927.1">
    <property type="nucleotide sequence ID" value="NZ_JAAGUX010000006.1"/>
</dbReference>
<evidence type="ECO:0000313" key="7">
    <source>
        <dbReference type="Proteomes" id="UP000468928"/>
    </source>
</evidence>
<organism evidence="5 7">
    <name type="scientific">Nocardia cyriacigeorgica</name>
    <dbReference type="NCBI Taxonomy" id="135487"/>
    <lineage>
        <taxon>Bacteria</taxon>
        <taxon>Bacillati</taxon>
        <taxon>Actinomycetota</taxon>
        <taxon>Actinomycetes</taxon>
        <taxon>Mycobacteriales</taxon>
        <taxon>Nocardiaceae</taxon>
        <taxon>Nocardia</taxon>
    </lineage>
</organism>
<protein>
    <submittedName>
        <fullName evidence="5">TetR/AcrR family transcriptional regulator</fullName>
    </submittedName>
</protein>
<evidence type="ECO:0000256" key="3">
    <source>
        <dbReference type="SAM" id="MobiDB-lite"/>
    </source>
</evidence>
<feature type="DNA-binding region" description="H-T-H motif" evidence="2">
    <location>
        <begin position="43"/>
        <end position="62"/>
    </location>
</feature>
<evidence type="ECO:0000259" key="4">
    <source>
        <dbReference type="PROSITE" id="PS50977"/>
    </source>
</evidence>
<evidence type="ECO:0000313" key="6">
    <source>
        <dbReference type="EMBL" id="NEW55017.1"/>
    </source>
</evidence>
<dbReference type="InterPro" id="IPR041490">
    <property type="entry name" value="KstR2_TetR_C"/>
</dbReference>
<accession>A0A6P1D145</accession>
<dbReference type="EMBL" id="JAAGUZ010000004">
    <property type="protein sequence ID" value="NEW43289.1"/>
    <property type="molecule type" value="Genomic_DNA"/>
</dbReference>
<dbReference type="Pfam" id="PF17932">
    <property type="entry name" value="TetR_C_24"/>
    <property type="match status" value="1"/>
</dbReference>
<dbReference type="AlphaFoldDB" id="A0A6P1D145"/>
<reference evidence="7 8" key="1">
    <citation type="submission" date="2020-01" db="EMBL/GenBank/DDBJ databases">
        <title>Genetics and antimicrobial susceptibilities of Nocardia species isolated from the soil; a comparison with species isolated from humans.</title>
        <authorList>
            <person name="Carrasco G."/>
            <person name="Monzon S."/>
            <person name="Sansegundo M."/>
            <person name="Garcia E."/>
            <person name="Garrido N."/>
            <person name="Medina M.J."/>
            <person name="Villalon P."/>
            <person name="Ramirez-Arocha A.C."/>
            <person name="Jimenez P."/>
            <person name="Cuesta I."/>
            <person name="Valdezate S."/>
        </authorList>
    </citation>
    <scope>NUCLEOTIDE SEQUENCE [LARGE SCALE GENOMIC DNA]</scope>
    <source>
        <strain evidence="5 7">CNM20110639</strain>
        <strain evidence="6 8">CNM20110649</strain>
    </source>
</reference>
<dbReference type="EMBL" id="JAAGUX010000006">
    <property type="protein sequence ID" value="NEW55017.1"/>
    <property type="molecule type" value="Genomic_DNA"/>
</dbReference>
<dbReference type="Proteomes" id="UP000470876">
    <property type="component" value="Unassembled WGS sequence"/>
</dbReference>
<dbReference type="PROSITE" id="PS50977">
    <property type="entry name" value="HTH_TETR_2"/>
    <property type="match status" value="1"/>
</dbReference>
<dbReference type="InterPro" id="IPR009057">
    <property type="entry name" value="Homeodomain-like_sf"/>
</dbReference>
<comment type="caution">
    <text evidence="5">The sequence shown here is derived from an EMBL/GenBank/DDBJ whole genome shotgun (WGS) entry which is preliminary data.</text>
</comment>
<name>A0A6P1D145_9NOCA</name>
<feature type="domain" description="HTH tetR-type" evidence="4">
    <location>
        <begin position="20"/>
        <end position="80"/>
    </location>
</feature>
<dbReference type="PANTHER" id="PTHR30055:SF200">
    <property type="entry name" value="HTH-TYPE TRANSCRIPTIONAL REPRESSOR BDCR"/>
    <property type="match status" value="1"/>
</dbReference>
<gene>
    <name evidence="5" type="ORF">GV789_02270</name>
    <name evidence="6" type="ORF">GV794_04960</name>
</gene>
<dbReference type="PRINTS" id="PR00455">
    <property type="entry name" value="HTHTETR"/>
</dbReference>
<dbReference type="Pfam" id="PF00440">
    <property type="entry name" value="TetR_N"/>
    <property type="match status" value="1"/>
</dbReference>
<evidence type="ECO:0000313" key="5">
    <source>
        <dbReference type="EMBL" id="NEW43289.1"/>
    </source>
</evidence>
<dbReference type="SUPFAM" id="SSF48498">
    <property type="entry name" value="Tetracyclin repressor-like, C-terminal domain"/>
    <property type="match status" value="1"/>
</dbReference>
<dbReference type="SUPFAM" id="SSF46689">
    <property type="entry name" value="Homeodomain-like"/>
    <property type="match status" value="1"/>
</dbReference>
<keyword evidence="1 2" id="KW-0238">DNA-binding</keyword>
<dbReference type="InterPro" id="IPR036271">
    <property type="entry name" value="Tet_transcr_reg_TetR-rel_C_sf"/>
</dbReference>
<dbReference type="GO" id="GO:0003700">
    <property type="term" value="F:DNA-binding transcription factor activity"/>
    <property type="evidence" value="ECO:0007669"/>
    <property type="project" value="TreeGrafter"/>
</dbReference>
<dbReference type="GO" id="GO:0000976">
    <property type="term" value="F:transcription cis-regulatory region binding"/>
    <property type="evidence" value="ECO:0007669"/>
    <property type="project" value="TreeGrafter"/>
</dbReference>
<proteinExistence type="predicted"/>
<feature type="region of interest" description="Disordered" evidence="3">
    <location>
        <begin position="1"/>
        <end position="20"/>
    </location>
</feature>
<evidence type="ECO:0000256" key="2">
    <source>
        <dbReference type="PROSITE-ProRule" id="PRU00335"/>
    </source>
</evidence>
<dbReference type="InterPro" id="IPR001647">
    <property type="entry name" value="HTH_TetR"/>
</dbReference>
<dbReference type="InterPro" id="IPR050109">
    <property type="entry name" value="HTH-type_TetR-like_transc_reg"/>
</dbReference>
<dbReference type="Gene3D" id="1.10.357.10">
    <property type="entry name" value="Tetracycline Repressor, domain 2"/>
    <property type="match status" value="1"/>
</dbReference>